<dbReference type="Gene3D" id="3.30.460.10">
    <property type="entry name" value="Beta Polymerase, domain 2"/>
    <property type="match status" value="2"/>
</dbReference>
<dbReference type="InterPro" id="IPR005190">
    <property type="entry name" value="GlnE_rpt_dom"/>
</dbReference>
<dbReference type="EC" id="2.7.7.89" evidence="7"/>
<proteinExistence type="inferred from homology"/>
<dbReference type="EC" id="2.7.7.42" evidence="7"/>
<evidence type="ECO:0000256" key="6">
    <source>
        <dbReference type="ARBA" id="ARBA00023268"/>
    </source>
</evidence>
<dbReference type="CDD" id="cd05401">
    <property type="entry name" value="NT_GlnE_GlnD_like"/>
    <property type="match status" value="2"/>
</dbReference>
<dbReference type="Pfam" id="PF03710">
    <property type="entry name" value="GlnE"/>
    <property type="match status" value="2"/>
</dbReference>
<dbReference type="Gene3D" id="1.20.120.330">
    <property type="entry name" value="Nucleotidyltransferases domain 2"/>
    <property type="match status" value="2"/>
</dbReference>
<dbReference type="EMBL" id="CP134145">
    <property type="protein sequence ID" value="WNC73140.1"/>
    <property type="molecule type" value="Genomic_DNA"/>
</dbReference>
<dbReference type="InterPro" id="IPR043519">
    <property type="entry name" value="NT_sf"/>
</dbReference>
<evidence type="ECO:0000256" key="7">
    <source>
        <dbReference type="HAMAP-Rule" id="MF_00802"/>
    </source>
</evidence>
<comment type="catalytic activity">
    <reaction evidence="7">
        <text>[glutamine synthetase]-O(4)-(5'-adenylyl)-L-tyrosine + phosphate = [glutamine synthetase]-L-tyrosine + ADP</text>
        <dbReference type="Rhea" id="RHEA:43716"/>
        <dbReference type="Rhea" id="RHEA-COMP:10660"/>
        <dbReference type="Rhea" id="RHEA-COMP:10661"/>
        <dbReference type="ChEBI" id="CHEBI:43474"/>
        <dbReference type="ChEBI" id="CHEBI:46858"/>
        <dbReference type="ChEBI" id="CHEBI:83624"/>
        <dbReference type="ChEBI" id="CHEBI:456216"/>
        <dbReference type="EC" id="2.7.7.89"/>
    </reaction>
</comment>
<dbReference type="GO" id="GO:0008882">
    <property type="term" value="F:[glutamate-ammonia-ligase] adenylyltransferase activity"/>
    <property type="evidence" value="ECO:0007669"/>
    <property type="project" value="UniProtKB-EC"/>
</dbReference>
<feature type="region of interest" description="Adenylyl transferase" evidence="7">
    <location>
        <begin position="456"/>
        <end position="956"/>
    </location>
</feature>
<evidence type="ECO:0000256" key="2">
    <source>
        <dbReference type="ARBA" id="ARBA00022695"/>
    </source>
</evidence>
<comment type="similarity">
    <text evidence="7">Belongs to the GlnE family.</text>
</comment>
<feature type="domain" description="PII-uridylyltransferase/Glutamine-synthetase adenylyltransferase" evidence="9">
    <location>
        <begin position="829"/>
        <end position="927"/>
    </location>
</feature>
<keyword evidence="5 7" id="KW-0460">Magnesium</keyword>
<feature type="domain" description="Glutamate-ammonia ligase adenylyltransferase repeated" evidence="8">
    <location>
        <begin position="562"/>
        <end position="813"/>
    </location>
</feature>
<keyword evidence="2 7" id="KW-0548">Nucleotidyltransferase</keyword>
<comment type="function">
    <text evidence="7">Involved in the regulation of glutamine synthetase GlnA, a key enzyme in the process to assimilate ammonia. When cellular nitrogen levels are high, the C-terminal adenylyl transferase (AT) inactivates GlnA by covalent transfer of an adenylyl group from ATP to specific tyrosine residue of GlnA, thus reducing its activity. Conversely, when nitrogen levels are low, the N-terminal adenylyl removase (AR) activates GlnA by removing the adenylyl group by phosphorolysis, increasing its activity. The regulatory region of GlnE binds the signal transduction protein PII (GlnB) which indicates the nitrogen status of the cell.</text>
</comment>
<evidence type="ECO:0000256" key="3">
    <source>
        <dbReference type="ARBA" id="ARBA00022741"/>
    </source>
</evidence>
<sequence>MQDISSTSMQDILLQQQNSHFSRFAENAPEVLQTLTAKQISLLKHAFAMSDFVAEGLISKPHWVVDIIGQSSFNFSEIINVKTYIFEQIDHCKSEDELHQTLRKIRNKFLIAMAIADLCQNCALKVSLANLSHLADTLIEGALSWLSKYCQSLWGQPQNADGVEQPLLVYGMGKLGGKELNFSSDIDLIFVYPQSGETKGARRSIDNQQYFTRLGQKLIAALDQVTKDGFVYRVDMRLRPFGDSGPLVLSFAAIENYYQDQGRDWERYAMLKARIIGESPYKQQLSNLLKPFIYRRYIDFSVIESFRKMKFMIAQEARRRQLQHNIKLGEGGIREIEFIAQVFQLIRGGRVPELQQRSLLIALNLLVEYDCIEKSSKQVLLKAYYFLRRSENAIQAFNDQQTQQLPEDEKNQARLCHLLGFEQWGEYLTQCQQHMQAVNHEFSMLIGEDNEKTNSVNQHWVTLWLANWEAEESISWILKLQPDWPAEQINKQLFHFKAEVQKRSIGNRGRLVIDKLMPVIIEQLTEEPKPAITLERTLQVLAKVVTRTAYLELLYENPPAFKQLLKLCRASAWISEYLSKFPILLDELIDPKILYSIPSLSDYKIKLTEHMMRIPEDDLEAQMEGLRQFKQSKQLKIAAADITGILPVMEVSDHLTALAEAIINEVVNMAWQQMVHRYGQPNSTLGTNDKGFAVIGYGKLGGFELGYGSDLDLVFVHNRDKSDETSGVKSISASHFYLKMAQRILHLFNTRTANGTLYEADMRLRPSGNSGLMAVHIDTFEHYQKTDAWTWEHQALVRARVVYGEENLTGSFAEIRHAILTNKRNSDSLREDIIKMRTRMRDHLDSSSSDVIDIKQSIGGLADIEFLAQFFVLNNSHKYPQLTTFSDNVRIFELLQQHQLLSVEEETQLVASYCELRDTGHALVLQNLPTQMDDEQLLKEREQVSEIWNKYLGNRE</sequence>
<dbReference type="RefSeq" id="WP_348392252.1">
    <property type="nucleotide sequence ID" value="NZ_CP134145.1"/>
</dbReference>
<accession>A0ABY9TWD4</accession>
<keyword evidence="10" id="KW-0436">Ligase</keyword>
<comment type="catalytic activity">
    <reaction evidence="7">
        <text>[glutamine synthetase]-L-tyrosine + ATP = [glutamine synthetase]-O(4)-(5'-adenylyl)-L-tyrosine + diphosphate</text>
        <dbReference type="Rhea" id="RHEA:18589"/>
        <dbReference type="Rhea" id="RHEA-COMP:10660"/>
        <dbReference type="Rhea" id="RHEA-COMP:10661"/>
        <dbReference type="ChEBI" id="CHEBI:30616"/>
        <dbReference type="ChEBI" id="CHEBI:33019"/>
        <dbReference type="ChEBI" id="CHEBI:46858"/>
        <dbReference type="ChEBI" id="CHEBI:83624"/>
        <dbReference type="EC" id="2.7.7.42"/>
    </reaction>
</comment>
<keyword evidence="11" id="KW-1185">Reference proteome</keyword>
<evidence type="ECO:0000259" key="9">
    <source>
        <dbReference type="Pfam" id="PF08335"/>
    </source>
</evidence>
<keyword evidence="1 7" id="KW-0808">Transferase</keyword>
<dbReference type="InterPro" id="IPR023057">
    <property type="entry name" value="GlnE"/>
</dbReference>
<keyword evidence="6 7" id="KW-0511">Multifunctional enzyme</keyword>
<keyword evidence="3 7" id="KW-0547">Nucleotide-binding</keyword>
<evidence type="ECO:0000256" key="5">
    <source>
        <dbReference type="ARBA" id="ARBA00022842"/>
    </source>
</evidence>
<dbReference type="Gene3D" id="1.10.4050.10">
    <property type="entry name" value="Glutamine synthase adenylyltransferase GlnE"/>
    <property type="match status" value="1"/>
</dbReference>
<dbReference type="Gene3D" id="1.20.120.1510">
    <property type="match status" value="1"/>
</dbReference>
<dbReference type="HAMAP" id="MF_00802">
    <property type="entry name" value="GlnE"/>
    <property type="match status" value="1"/>
</dbReference>
<evidence type="ECO:0000259" key="8">
    <source>
        <dbReference type="Pfam" id="PF03710"/>
    </source>
</evidence>
<dbReference type="InterPro" id="IPR013546">
    <property type="entry name" value="PII_UdlTrfase/GS_AdlTrfase"/>
</dbReference>
<dbReference type="PANTHER" id="PTHR30621:SF0">
    <property type="entry name" value="BIFUNCTIONAL GLUTAMINE SYNTHETASE ADENYLYLTRANSFERASE_ADENYLYL-REMOVING ENZYME"/>
    <property type="match status" value="1"/>
</dbReference>
<dbReference type="SUPFAM" id="SSF81593">
    <property type="entry name" value="Nucleotidyltransferase substrate binding subunit/domain"/>
    <property type="match status" value="2"/>
</dbReference>
<evidence type="ECO:0000313" key="10">
    <source>
        <dbReference type="EMBL" id="WNC73140.1"/>
    </source>
</evidence>
<evidence type="ECO:0000256" key="4">
    <source>
        <dbReference type="ARBA" id="ARBA00022840"/>
    </source>
</evidence>
<feature type="region of interest" description="Adenylyl removase" evidence="7">
    <location>
        <begin position="1"/>
        <end position="450"/>
    </location>
</feature>
<dbReference type="SUPFAM" id="SSF81301">
    <property type="entry name" value="Nucleotidyltransferase"/>
    <property type="match status" value="2"/>
</dbReference>
<keyword evidence="4 7" id="KW-0067">ATP-binding</keyword>
<dbReference type="GO" id="GO:0016874">
    <property type="term" value="F:ligase activity"/>
    <property type="evidence" value="ECO:0007669"/>
    <property type="project" value="UniProtKB-KW"/>
</dbReference>
<dbReference type="NCBIfam" id="NF008292">
    <property type="entry name" value="PRK11072.1"/>
    <property type="match status" value="1"/>
</dbReference>
<organism evidence="10 11">
    <name type="scientific">Thalassotalea psychrophila</name>
    <dbReference type="NCBI Taxonomy" id="3065647"/>
    <lineage>
        <taxon>Bacteria</taxon>
        <taxon>Pseudomonadati</taxon>
        <taxon>Pseudomonadota</taxon>
        <taxon>Gammaproteobacteria</taxon>
        <taxon>Alteromonadales</taxon>
        <taxon>Colwelliaceae</taxon>
        <taxon>Thalassotalea</taxon>
    </lineage>
</organism>
<protein>
    <recommendedName>
        <fullName evidence="7">Bifunctional glutamine synthetase adenylyltransferase/adenylyl-removing enzyme</fullName>
    </recommendedName>
    <alternativeName>
        <fullName evidence="7">ATP:glutamine synthetase adenylyltransferase</fullName>
    </alternativeName>
    <alternativeName>
        <fullName evidence="7">ATase</fullName>
    </alternativeName>
    <domain>
        <recommendedName>
            <fullName evidence="7">Glutamine synthetase adenylyl-L-tyrosine phosphorylase</fullName>
            <ecNumber evidence="7">2.7.7.89</ecNumber>
        </recommendedName>
        <alternativeName>
            <fullName evidence="7">Adenylyl removase</fullName>
            <shortName evidence="7">AR</shortName>
            <shortName evidence="7">AT-N</shortName>
        </alternativeName>
    </domain>
    <domain>
        <recommendedName>
            <fullName evidence="7">Glutamine synthetase adenylyl transferase</fullName>
            <ecNumber evidence="7">2.7.7.42</ecNumber>
        </recommendedName>
        <alternativeName>
            <fullName evidence="7">Adenylyl transferase</fullName>
            <shortName evidence="7">AT</shortName>
            <shortName evidence="7">AT-C</shortName>
        </alternativeName>
    </domain>
</protein>
<feature type="domain" description="PII-uridylyltransferase/Glutamine-synthetase adenylyltransferase" evidence="9">
    <location>
        <begin position="308"/>
        <end position="446"/>
    </location>
</feature>
<evidence type="ECO:0000313" key="11">
    <source>
        <dbReference type="Proteomes" id="UP001258994"/>
    </source>
</evidence>
<dbReference type="GO" id="GO:0047388">
    <property type="term" value="F:[glutamine synthetase]-adenylyl-L-tyrosine phosphorylase activity"/>
    <property type="evidence" value="ECO:0007669"/>
    <property type="project" value="UniProtKB-EC"/>
</dbReference>
<feature type="domain" description="Glutamate-ammonia ligase adenylyltransferase repeated" evidence="8">
    <location>
        <begin position="43"/>
        <end position="283"/>
    </location>
</feature>
<dbReference type="Proteomes" id="UP001258994">
    <property type="component" value="Chromosome"/>
</dbReference>
<gene>
    <name evidence="7 10" type="primary">glnE</name>
    <name evidence="10" type="ORF">RGQ13_03905</name>
</gene>
<name>A0ABY9TWD4_9GAMM</name>
<reference evidence="11" key="1">
    <citation type="submission" date="2023-09" db="EMBL/GenBank/DDBJ databases">
        <authorList>
            <person name="Li S."/>
            <person name="Li X."/>
            <person name="Zhang C."/>
            <person name="Zhao Z."/>
        </authorList>
    </citation>
    <scope>NUCLEOTIDE SEQUENCE [LARGE SCALE GENOMIC DNA]</scope>
    <source>
        <strain evidence="11">SQ149</strain>
    </source>
</reference>
<evidence type="ECO:0000256" key="1">
    <source>
        <dbReference type="ARBA" id="ARBA00022679"/>
    </source>
</evidence>
<dbReference type="Pfam" id="PF08335">
    <property type="entry name" value="GlnD_UR_UTase"/>
    <property type="match status" value="2"/>
</dbReference>
<dbReference type="PANTHER" id="PTHR30621">
    <property type="entry name" value="GLUTAMINE SYNTHETASE ADENYLYLTRANSFERASE"/>
    <property type="match status" value="1"/>
</dbReference>
<comment type="cofactor">
    <cofactor evidence="7">
        <name>Mg(2+)</name>
        <dbReference type="ChEBI" id="CHEBI:18420"/>
    </cofactor>
</comment>